<dbReference type="SMART" id="SM00388">
    <property type="entry name" value="HisKA"/>
    <property type="match status" value="1"/>
</dbReference>
<dbReference type="InterPro" id="IPR003661">
    <property type="entry name" value="HisK_dim/P_dom"/>
</dbReference>
<dbReference type="Proteomes" id="UP000622475">
    <property type="component" value="Unassembled WGS sequence"/>
</dbReference>
<dbReference type="PROSITE" id="PS50109">
    <property type="entry name" value="HIS_KIN"/>
    <property type="match status" value="1"/>
</dbReference>
<evidence type="ECO:0000313" key="8">
    <source>
        <dbReference type="Proteomes" id="UP000622475"/>
    </source>
</evidence>
<dbReference type="InterPro" id="IPR036097">
    <property type="entry name" value="HisK_dim/P_sf"/>
</dbReference>
<evidence type="ECO:0000256" key="3">
    <source>
        <dbReference type="ARBA" id="ARBA00022553"/>
    </source>
</evidence>
<dbReference type="AlphaFoldDB" id="A0A929PWL4"/>
<dbReference type="Pfam" id="PF00512">
    <property type="entry name" value="HisKA"/>
    <property type="match status" value="1"/>
</dbReference>
<gene>
    <name evidence="7" type="ORF">IRJ16_09980</name>
</gene>
<dbReference type="Gene3D" id="3.30.565.10">
    <property type="entry name" value="Histidine kinase-like ATPase, C-terminal domain"/>
    <property type="match status" value="1"/>
</dbReference>
<dbReference type="InterPro" id="IPR005467">
    <property type="entry name" value="His_kinase_dom"/>
</dbReference>
<dbReference type="SUPFAM" id="SSF47384">
    <property type="entry name" value="Homodimeric domain of signal transducing histidine kinase"/>
    <property type="match status" value="1"/>
</dbReference>
<dbReference type="InterPro" id="IPR004358">
    <property type="entry name" value="Sig_transdc_His_kin-like_C"/>
</dbReference>
<protein>
    <recommendedName>
        <fullName evidence="2">histidine kinase</fullName>
        <ecNumber evidence="2">2.7.13.3</ecNumber>
    </recommendedName>
</protein>
<evidence type="ECO:0000256" key="4">
    <source>
        <dbReference type="ARBA" id="ARBA00022679"/>
    </source>
</evidence>
<dbReference type="Pfam" id="PF02518">
    <property type="entry name" value="HATPase_c"/>
    <property type="match status" value="1"/>
</dbReference>
<keyword evidence="4" id="KW-0808">Transferase</keyword>
<dbReference type="GO" id="GO:0000155">
    <property type="term" value="F:phosphorelay sensor kinase activity"/>
    <property type="evidence" value="ECO:0007669"/>
    <property type="project" value="InterPro"/>
</dbReference>
<dbReference type="FunFam" id="3.30.565.10:FF:000006">
    <property type="entry name" value="Sensor histidine kinase WalK"/>
    <property type="match status" value="1"/>
</dbReference>
<evidence type="ECO:0000256" key="2">
    <source>
        <dbReference type="ARBA" id="ARBA00012438"/>
    </source>
</evidence>
<name>A0A929PWL4_9SPHI</name>
<dbReference type="EMBL" id="JADFFL010000003">
    <property type="protein sequence ID" value="MBE9662211.1"/>
    <property type="molecule type" value="Genomic_DNA"/>
</dbReference>
<reference evidence="7" key="1">
    <citation type="submission" date="2020-10" db="EMBL/GenBank/DDBJ databases">
        <title>Mucilaginibacter mali sp. nov., isolated from rhizosphere soil of apple orchard.</title>
        <authorList>
            <person name="Lee J.-S."/>
            <person name="Kim H.S."/>
            <person name="Kim J.-S."/>
        </authorList>
    </citation>
    <scope>NUCLEOTIDE SEQUENCE</scope>
    <source>
        <strain evidence="7">KCTC 22746</strain>
    </source>
</reference>
<keyword evidence="3" id="KW-0597">Phosphoprotein</keyword>
<keyword evidence="5 7" id="KW-0418">Kinase</keyword>
<dbReference type="EC" id="2.7.13.3" evidence="2"/>
<dbReference type="PANTHER" id="PTHR43547:SF2">
    <property type="entry name" value="HYBRID SIGNAL TRANSDUCTION HISTIDINE KINASE C"/>
    <property type="match status" value="1"/>
</dbReference>
<evidence type="ECO:0000259" key="6">
    <source>
        <dbReference type="PROSITE" id="PS50109"/>
    </source>
</evidence>
<dbReference type="Gene3D" id="1.10.287.130">
    <property type="match status" value="1"/>
</dbReference>
<sequence>MKVTKAQHIKSNGQVSPDHLQEYDNSELLSLLKEKDQLISTVAHDLRSPLGSISALAMLLGQEGELSGGQIELLDLIKTATNYSLKLVDELLTSKKADLKNLYIKEIDVHATIRNYLKFSQHLIDSKGQHISVNFLDGDALLMIDKEKLTRVIDNLIGNAIKFTPRGGKIAISTLIIANGLQITVKDNGIGIPENIQPQIFSISGGGRSGTSGEKSHGLGLSICKRIIEEQGGSIHFQSRSGKGTNFYVWLPKLRSEPLSSSDPAAEDGHKFRLQA</sequence>
<accession>A0A929PWL4</accession>
<dbReference type="SMART" id="SM00387">
    <property type="entry name" value="HATPase_c"/>
    <property type="match status" value="1"/>
</dbReference>
<organism evidence="7 8">
    <name type="scientific">Mucilaginibacter myungsuensis</name>
    <dbReference type="NCBI Taxonomy" id="649104"/>
    <lineage>
        <taxon>Bacteria</taxon>
        <taxon>Pseudomonadati</taxon>
        <taxon>Bacteroidota</taxon>
        <taxon>Sphingobacteriia</taxon>
        <taxon>Sphingobacteriales</taxon>
        <taxon>Sphingobacteriaceae</taxon>
        <taxon>Mucilaginibacter</taxon>
    </lineage>
</organism>
<comment type="catalytic activity">
    <reaction evidence="1">
        <text>ATP + protein L-histidine = ADP + protein N-phospho-L-histidine.</text>
        <dbReference type="EC" id="2.7.13.3"/>
    </reaction>
</comment>
<dbReference type="RefSeq" id="WP_194111394.1">
    <property type="nucleotide sequence ID" value="NZ_JADFFL010000003.1"/>
</dbReference>
<proteinExistence type="predicted"/>
<comment type="caution">
    <text evidence="7">The sequence shown here is derived from an EMBL/GenBank/DDBJ whole genome shotgun (WGS) entry which is preliminary data.</text>
</comment>
<dbReference type="PRINTS" id="PR00344">
    <property type="entry name" value="BCTRLSENSOR"/>
</dbReference>
<dbReference type="PANTHER" id="PTHR43547">
    <property type="entry name" value="TWO-COMPONENT HISTIDINE KINASE"/>
    <property type="match status" value="1"/>
</dbReference>
<evidence type="ECO:0000256" key="5">
    <source>
        <dbReference type="ARBA" id="ARBA00022777"/>
    </source>
</evidence>
<dbReference type="CDD" id="cd00075">
    <property type="entry name" value="HATPase"/>
    <property type="match status" value="1"/>
</dbReference>
<dbReference type="CDD" id="cd00082">
    <property type="entry name" value="HisKA"/>
    <property type="match status" value="1"/>
</dbReference>
<feature type="domain" description="Histidine kinase" evidence="6">
    <location>
        <begin position="41"/>
        <end position="255"/>
    </location>
</feature>
<evidence type="ECO:0000313" key="7">
    <source>
        <dbReference type="EMBL" id="MBE9662211.1"/>
    </source>
</evidence>
<keyword evidence="8" id="KW-1185">Reference proteome</keyword>
<dbReference type="InterPro" id="IPR003594">
    <property type="entry name" value="HATPase_dom"/>
</dbReference>
<dbReference type="SUPFAM" id="SSF55874">
    <property type="entry name" value="ATPase domain of HSP90 chaperone/DNA topoisomerase II/histidine kinase"/>
    <property type="match status" value="1"/>
</dbReference>
<dbReference type="InterPro" id="IPR036890">
    <property type="entry name" value="HATPase_C_sf"/>
</dbReference>
<evidence type="ECO:0000256" key="1">
    <source>
        <dbReference type="ARBA" id="ARBA00000085"/>
    </source>
</evidence>